<evidence type="ECO:0000256" key="7">
    <source>
        <dbReference type="SAM" id="Phobius"/>
    </source>
</evidence>
<keyword evidence="2 7" id="KW-0812">Transmembrane</keyword>
<feature type="transmembrane region" description="Helical" evidence="7">
    <location>
        <begin position="167"/>
        <end position="184"/>
    </location>
</feature>
<dbReference type="PANTHER" id="PTHR24221">
    <property type="entry name" value="ATP-BINDING CASSETTE SUB-FAMILY B"/>
    <property type="match status" value="1"/>
</dbReference>
<keyword evidence="5 7" id="KW-1133">Transmembrane helix</keyword>
<dbReference type="GO" id="GO:0140359">
    <property type="term" value="F:ABC-type transporter activity"/>
    <property type="evidence" value="ECO:0007669"/>
    <property type="project" value="InterPro"/>
</dbReference>
<dbReference type="GO" id="GO:0005524">
    <property type="term" value="F:ATP binding"/>
    <property type="evidence" value="ECO:0007669"/>
    <property type="project" value="UniProtKB-KW"/>
</dbReference>
<dbReference type="SUPFAM" id="SSF52540">
    <property type="entry name" value="P-loop containing nucleoside triphosphate hydrolases"/>
    <property type="match status" value="1"/>
</dbReference>
<dbReference type="SUPFAM" id="SSF90123">
    <property type="entry name" value="ABC transporter transmembrane region"/>
    <property type="match status" value="1"/>
</dbReference>
<dbReference type="InterPro" id="IPR011527">
    <property type="entry name" value="ABC1_TM_dom"/>
</dbReference>
<evidence type="ECO:0000313" key="11">
    <source>
        <dbReference type="Proteomes" id="UP000184612"/>
    </source>
</evidence>
<feature type="transmembrane region" description="Helical" evidence="7">
    <location>
        <begin position="288"/>
        <end position="308"/>
    </location>
</feature>
<proteinExistence type="predicted"/>
<gene>
    <name evidence="10" type="ORF">SAMN02745217_02939</name>
</gene>
<evidence type="ECO:0000259" key="9">
    <source>
        <dbReference type="PROSITE" id="PS50929"/>
    </source>
</evidence>
<dbReference type="PROSITE" id="PS50893">
    <property type="entry name" value="ABC_TRANSPORTER_2"/>
    <property type="match status" value="1"/>
</dbReference>
<dbReference type="AlphaFoldDB" id="A0A1M7YDY2"/>
<evidence type="ECO:0000313" key="10">
    <source>
        <dbReference type="EMBL" id="SHO50854.1"/>
    </source>
</evidence>
<keyword evidence="11" id="KW-1185">Reference proteome</keyword>
<feature type="transmembrane region" description="Helical" evidence="7">
    <location>
        <begin position="254"/>
        <end position="276"/>
    </location>
</feature>
<dbReference type="PROSITE" id="PS50929">
    <property type="entry name" value="ABC_TM1F"/>
    <property type="match status" value="1"/>
</dbReference>
<organism evidence="10 11">
    <name type="scientific">Anaerocolumna xylanovorans DSM 12503</name>
    <dbReference type="NCBI Taxonomy" id="1121345"/>
    <lineage>
        <taxon>Bacteria</taxon>
        <taxon>Bacillati</taxon>
        <taxon>Bacillota</taxon>
        <taxon>Clostridia</taxon>
        <taxon>Lachnospirales</taxon>
        <taxon>Lachnospiraceae</taxon>
        <taxon>Anaerocolumna</taxon>
    </lineage>
</organism>
<feature type="domain" description="ABC transporter" evidence="8">
    <location>
        <begin position="346"/>
        <end position="585"/>
    </location>
</feature>
<evidence type="ECO:0000259" key="8">
    <source>
        <dbReference type="PROSITE" id="PS50893"/>
    </source>
</evidence>
<dbReference type="GO" id="GO:0016887">
    <property type="term" value="F:ATP hydrolysis activity"/>
    <property type="evidence" value="ECO:0007669"/>
    <property type="project" value="InterPro"/>
</dbReference>
<dbReference type="Gene3D" id="3.40.50.300">
    <property type="entry name" value="P-loop containing nucleotide triphosphate hydrolases"/>
    <property type="match status" value="1"/>
</dbReference>
<keyword evidence="3" id="KW-0547">Nucleotide-binding</keyword>
<dbReference type="PROSITE" id="PS00211">
    <property type="entry name" value="ABC_TRANSPORTER_1"/>
    <property type="match status" value="1"/>
</dbReference>
<evidence type="ECO:0000256" key="5">
    <source>
        <dbReference type="ARBA" id="ARBA00022989"/>
    </source>
</evidence>
<feature type="transmembrane region" description="Helical" evidence="7">
    <location>
        <begin position="140"/>
        <end position="161"/>
    </location>
</feature>
<dbReference type="EMBL" id="FRFD01000008">
    <property type="protein sequence ID" value="SHO50854.1"/>
    <property type="molecule type" value="Genomic_DNA"/>
</dbReference>
<evidence type="ECO:0000256" key="2">
    <source>
        <dbReference type="ARBA" id="ARBA00022692"/>
    </source>
</evidence>
<dbReference type="InterPro" id="IPR036640">
    <property type="entry name" value="ABC1_TM_sf"/>
</dbReference>
<dbReference type="Proteomes" id="UP000184612">
    <property type="component" value="Unassembled WGS sequence"/>
</dbReference>
<evidence type="ECO:0000256" key="1">
    <source>
        <dbReference type="ARBA" id="ARBA00004651"/>
    </source>
</evidence>
<dbReference type="Gene3D" id="1.20.1560.10">
    <property type="entry name" value="ABC transporter type 1, transmembrane domain"/>
    <property type="match status" value="1"/>
</dbReference>
<dbReference type="STRING" id="1121345.SAMN02745217_02939"/>
<dbReference type="InterPro" id="IPR003593">
    <property type="entry name" value="AAA+_ATPase"/>
</dbReference>
<keyword evidence="6 7" id="KW-0472">Membrane</keyword>
<evidence type="ECO:0000256" key="4">
    <source>
        <dbReference type="ARBA" id="ARBA00022840"/>
    </source>
</evidence>
<keyword evidence="4 10" id="KW-0067">ATP-binding</keyword>
<evidence type="ECO:0000256" key="6">
    <source>
        <dbReference type="ARBA" id="ARBA00023136"/>
    </source>
</evidence>
<dbReference type="InterPro" id="IPR039421">
    <property type="entry name" value="Type_1_exporter"/>
</dbReference>
<dbReference type="InterPro" id="IPR027417">
    <property type="entry name" value="P-loop_NTPase"/>
</dbReference>
<sequence length="603" mass="68585">MKNIKSLWGAIKYCLSLSYKSSAFYTITRLAGNLIYPAGTIGSAYLLKLILDTLAGGGSSAAKFQKIVFFLLLFLGIRLLTSITEKLVAYATTIHEEIVQNMVSLSLLEKAIDADLELYDTPKYYNWFTAMQNDSQSVSAILWSALECVSSFVSFLCIFAVLGQKQILYAILITIASIPAAIFNQRYTKLLYQNDLEQIKNIRQKSYIFSVASSKEFAQEIRLLHLGDMLKQKYNLLWKAVLDSRKGLLKKRSVITSFFCITSEIMVVILSLHIAWQVTEAKMTIGDYSLYTGLLSQIAFTLTALISYTTRVYENKIKIEHMRDFDKFSYHRIVSGACSINHIDKIEYKGVSFSYPGTERPVLNNINFAIEKKEKVAIVGTNGAGKSTMIKLLLRLYDVNSGEIQINGKNIKEYKLEDLHQCFGVYFQNGVNFGFTLRENITLKDTKEEDEKIREIIRVCQGEDILISTKDNMSAYFGRIFSDDGVEFSVGQQQKIALARALYNKKSVYILDEPSSSLDPEAENGIFENLIKICNQSIALYTSHRLSTVHLADRIIVMEKGRIIEEGTHEELIKKENRYAKLYYYQAKKFRKDSFSETAVERS</sequence>
<dbReference type="GO" id="GO:0034040">
    <property type="term" value="F:ATPase-coupled lipid transmembrane transporter activity"/>
    <property type="evidence" value="ECO:0007669"/>
    <property type="project" value="TreeGrafter"/>
</dbReference>
<dbReference type="RefSeq" id="WP_073589587.1">
    <property type="nucleotide sequence ID" value="NZ_FRFD01000008.1"/>
</dbReference>
<dbReference type="Pfam" id="PF00005">
    <property type="entry name" value="ABC_tran"/>
    <property type="match status" value="1"/>
</dbReference>
<feature type="transmembrane region" description="Helical" evidence="7">
    <location>
        <begin position="63"/>
        <end position="81"/>
    </location>
</feature>
<name>A0A1M7YDY2_9FIRM</name>
<evidence type="ECO:0000256" key="3">
    <source>
        <dbReference type="ARBA" id="ARBA00022741"/>
    </source>
</evidence>
<accession>A0A1M7YDY2</accession>
<dbReference type="InterPro" id="IPR017871">
    <property type="entry name" value="ABC_transporter-like_CS"/>
</dbReference>
<dbReference type="PANTHER" id="PTHR24221:SF654">
    <property type="entry name" value="ATP-BINDING CASSETTE SUB-FAMILY B MEMBER 6"/>
    <property type="match status" value="1"/>
</dbReference>
<dbReference type="InterPro" id="IPR003439">
    <property type="entry name" value="ABC_transporter-like_ATP-bd"/>
</dbReference>
<feature type="domain" description="ABC transmembrane type-1" evidence="9">
    <location>
        <begin position="38"/>
        <end position="314"/>
    </location>
</feature>
<comment type="subcellular location">
    <subcellularLocation>
        <location evidence="1">Cell membrane</location>
        <topology evidence="1">Multi-pass membrane protein</topology>
    </subcellularLocation>
</comment>
<feature type="transmembrane region" description="Helical" evidence="7">
    <location>
        <begin position="30"/>
        <end position="51"/>
    </location>
</feature>
<reference evidence="10 11" key="1">
    <citation type="submission" date="2016-12" db="EMBL/GenBank/DDBJ databases">
        <authorList>
            <person name="Song W.-J."/>
            <person name="Kurnit D.M."/>
        </authorList>
    </citation>
    <scope>NUCLEOTIDE SEQUENCE [LARGE SCALE GENOMIC DNA]</scope>
    <source>
        <strain evidence="10 11">DSM 12503</strain>
    </source>
</reference>
<dbReference type="SMART" id="SM00382">
    <property type="entry name" value="AAA"/>
    <property type="match status" value="1"/>
</dbReference>
<protein>
    <submittedName>
        <fullName evidence="10">ATP-binding cassette, subfamily B</fullName>
    </submittedName>
</protein>
<dbReference type="GO" id="GO:0005886">
    <property type="term" value="C:plasma membrane"/>
    <property type="evidence" value="ECO:0007669"/>
    <property type="project" value="UniProtKB-SubCell"/>
</dbReference>